<organism evidence="5 6">
    <name type="scientific">Neomoorella thermoacetica</name>
    <name type="common">Clostridium thermoaceticum</name>
    <dbReference type="NCBI Taxonomy" id="1525"/>
    <lineage>
        <taxon>Bacteria</taxon>
        <taxon>Bacillati</taxon>
        <taxon>Bacillota</taxon>
        <taxon>Clostridia</taxon>
        <taxon>Neomoorellales</taxon>
        <taxon>Neomoorellaceae</taxon>
        <taxon>Neomoorella</taxon>
    </lineage>
</organism>
<dbReference type="PANTHER" id="PTHR11632:SF73">
    <property type="entry name" value="BLR3196 PROTEIN"/>
    <property type="match status" value="1"/>
</dbReference>
<dbReference type="InterPro" id="IPR036188">
    <property type="entry name" value="FAD/NAD-bd_sf"/>
</dbReference>
<dbReference type="Pfam" id="PF00890">
    <property type="entry name" value="FAD_binding_2"/>
    <property type="match status" value="1"/>
</dbReference>
<dbReference type="GO" id="GO:0033765">
    <property type="term" value="F:steroid dehydrogenase activity, acting on the CH-CH group of donors"/>
    <property type="evidence" value="ECO:0007669"/>
    <property type="project" value="UniProtKB-ARBA"/>
</dbReference>
<dbReference type="GO" id="GO:0000104">
    <property type="term" value="F:succinate dehydrogenase activity"/>
    <property type="evidence" value="ECO:0007669"/>
    <property type="project" value="TreeGrafter"/>
</dbReference>
<dbReference type="Pfam" id="PF02910">
    <property type="entry name" value="Succ_DH_flav_C"/>
    <property type="match status" value="1"/>
</dbReference>
<dbReference type="GO" id="GO:0009055">
    <property type="term" value="F:electron transfer activity"/>
    <property type="evidence" value="ECO:0007669"/>
    <property type="project" value="TreeGrafter"/>
</dbReference>
<dbReference type="AlphaFoldDB" id="A0A1J5NQ95"/>
<evidence type="ECO:0000259" key="3">
    <source>
        <dbReference type="Pfam" id="PF00890"/>
    </source>
</evidence>
<dbReference type="GO" id="GO:0050660">
    <property type="term" value="F:flavin adenine dinucleotide binding"/>
    <property type="evidence" value="ECO:0007669"/>
    <property type="project" value="TreeGrafter"/>
</dbReference>
<dbReference type="GO" id="GO:0005886">
    <property type="term" value="C:plasma membrane"/>
    <property type="evidence" value="ECO:0007669"/>
    <property type="project" value="TreeGrafter"/>
</dbReference>
<sequence length="563" mass="62073">MTGWQTEFKETDIAIVGGGVAGLAAAITAREAAPSSRILVVEQAHPERSGCLAAGVNAINAYLHPGETAHTFLDFVLREFMGIVRRDLVMTMAAGFNKAVDRLAAWGVPFPRDREGRYLRRGRHAVVVHGERIKPLMFQAACRAGVEFLNRTLAVEFIVNEGGRVEGLYALGIKNSTFYIILARAVICTTGGVAGLYSPSCPYSGLIRGIGWYPLFNAGSGLAMGLRAGAEMTSLEARFIALRVKDTLAPTGTVAQGIRVPQVNVHGENYLEGRHLTTVERLQSTLAEEGAGRGPCYLDTTRLTPAEARQLEEAYLEMCPRMVLWWGDHEESPRDKPLEVCPSEPYLVGGHSLSGYWIDSRRHTTLPGLYAAGDASGGAPKKYVSGCMVEGEIAALSALEDITQHDLHLTCPGETAVQEAKGRALAPLKRTNGLVAGELEARLHKILDEYAGGAVQGYRLMAGRLLIARRELKKLRRECYRLTAGDSYDLMQAHRVVDRIMVASAMVEHLLYRKETRWPPYQERADYPVRDDSRWMVFINSRYNRDNDSFIMLERPLEEEGGL</sequence>
<dbReference type="NCBIfam" id="NF005331">
    <property type="entry name" value="PRK06854.1-2"/>
    <property type="match status" value="1"/>
</dbReference>
<evidence type="ECO:0000313" key="5">
    <source>
        <dbReference type="EMBL" id="OIQ60854.1"/>
    </source>
</evidence>
<dbReference type="SUPFAM" id="SSF56425">
    <property type="entry name" value="Succinate dehydrogenase/fumarate reductase flavoprotein, catalytic domain"/>
    <property type="match status" value="1"/>
</dbReference>
<dbReference type="EC" id="1.4.3.16" evidence="5"/>
<dbReference type="GO" id="GO:0008734">
    <property type="term" value="F:L-aspartate oxidase activity"/>
    <property type="evidence" value="ECO:0007669"/>
    <property type="project" value="UniProtKB-EC"/>
</dbReference>
<dbReference type="SUPFAM" id="SSF46977">
    <property type="entry name" value="Succinate dehydrogenase/fumarate reductase flavoprotein C-terminal domain"/>
    <property type="match status" value="1"/>
</dbReference>
<comment type="caution">
    <text evidence="5">The sequence shown here is derived from an EMBL/GenBank/DDBJ whole genome shotgun (WGS) entry which is preliminary data.</text>
</comment>
<evidence type="ECO:0000259" key="4">
    <source>
        <dbReference type="Pfam" id="PF02910"/>
    </source>
</evidence>
<dbReference type="EMBL" id="MDDC01000003">
    <property type="protein sequence ID" value="OIQ60854.1"/>
    <property type="molecule type" value="Genomic_DNA"/>
</dbReference>
<gene>
    <name evidence="5" type="primary">nadB</name>
    <name evidence="5" type="ORF">MOTE_03810</name>
</gene>
<protein>
    <submittedName>
        <fullName evidence="5">L-aspartate oxidase</fullName>
        <ecNumber evidence="5">1.4.3.16</ecNumber>
    </submittedName>
</protein>
<proteinExistence type="predicted"/>
<evidence type="ECO:0000256" key="2">
    <source>
        <dbReference type="ARBA" id="ARBA00023002"/>
    </source>
</evidence>
<dbReference type="SUPFAM" id="SSF51905">
    <property type="entry name" value="FAD/NAD(P)-binding domain"/>
    <property type="match status" value="1"/>
</dbReference>
<dbReference type="PRINTS" id="PR00411">
    <property type="entry name" value="PNDRDTASEI"/>
</dbReference>
<dbReference type="Gene3D" id="3.90.700.10">
    <property type="entry name" value="Succinate dehydrogenase/fumarate reductase flavoprotein, catalytic domain"/>
    <property type="match status" value="1"/>
</dbReference>
<feature type="domain" description="Fumarate reductase/succinate dehydrogenase flavoprotein-like C-terminal" evidence="4">
    <location>
        <begin position="488"/>
        <end position="552"/>
    </location>
</feature>
<accession>A0A1J5NQ95</accession>
<dbReference type="GO" id="GO:0009061">
    <property type="term" value="P:anaerobic respiration"/>
    <property type="evidence" value="ECO:0007669"/>
    <property type="project" value="TreeGrafter"/>
</dbReference>
<dbReference type="InterPro" id="IPR037099">
    <property type="entry name" value="Fum_R/Succ_DH_flav-like_C_sf"/>
</dbReference>
<dbReference type="Gene3D" id="1.20.58.100">
    <property type="entry name" value="Fumarate reductase/succinate dehydrogenase flavoprotein-like, C-terminal domain"/>
    <property type="match status" value="1"/>
</dbReference>
<dbReference type="PRINTS" id="PR00368">
    <property type="entry name" value="FADPNR"/>
</dbReference>
<dbReference type="Gene3D" id="3.50.50.60">
    <property type="entry name" value="FAD/NAD(P)-binding domain"/>
    <property type="match status" value="1"/>
</dbReference>
<dbReference type="Proteomes" id="UP000182811">
    <property type="component" value="Unassembled WGS sequence"/>
</dbReference>
<keyword evidence="2 5" id="KW-0560">Oxidoreductase</keyword>
<evidence type="ECO:0000256" key="1">
    <source>
        <dbReference type="ARBA" id="ARBA00022630"/>
    </source>
</evidence>
<dbReference type="InterPro" id="IPR027477">
    <property type="entry name" value="Succ_DH/fumarate_Rdtase_cat_sf"/>
</dbReference>
<dbReference type="PIRSF" id="PIRSF000171">
    <property type="entry name" value="SDHA_APRA_LASPO"/>
    <property type="match status" value="1"/>
</dbReference>
<dbReference type="PANTHER" id="PTHR11632">
    <property type="entry name" value="SUCCINATE DEHYDROGENASE 2 FLAVOPROTEIN SUBUNIT"/>
    <property type="match status" value="1"/>
</dbReference>
<keyword evidence="1" id="KW-0285">Flavoprotein</keyword>
<reference evidence="5 6" key="1">
    <citation type="submission" date="2016-08" db="EMBL/GenBank/DDBJ databases">
        <title>Genome-based comparison of Moorella thermoacetic strains.</title>
        <authorList>
            <person name="Poehlein A."/>
            <person name="Bengelsdorf F.R."/>
            <person name="Esser C."/>
            <person name="Duerre P."/>
            <person name="Daniel R."/>
        </authorList>
    </citation>
    <scope>NUCLEOTIDE SEQUENCE [LARGE SCALE GENOMIC DNA]</scope>
    <source>
        <strain evidence="5 6">DSM 21394</strain>
    </source>
</reference>
<dbReference type="InterPro" id="IPR015939">
    <property type="entry name" value="Fum_Rdtase/Succ_DH_flav-like_C"/>
</dbReference>
<evidence type="ECO:0000313" key="6">
    <source>
        <dbReference type="Proteomes" id="UP000182811"/>
    </source>
</evidence>
<dbReference type="InterPro" id="IPR003953">
    <property type="entry name" value="FAD-dep_OxRdtase_2_FAD-bd"/>
</dbReference>
<feature type="domain" description="FAD-dependent oxidoreductase 2 FAD-binding" evidence="3">
    <location>
        <begin position="12"/>
        <end position="378"/>
    </location>
</feature>
<name>A0A1J5NQ95_NEOTH</name>
<dbReference type="InterPro" id="IPR030664">
    <property type="entry name" value="SdhA/FrdA/AprA"/>
</dbReference>